<name>A0ABV0B6S8_9SPHN</name>
<organism evidence="2 3">
    <name type="scientific">Sphingomonas rustica</name>
    <dbReference type="NCBI Taxonomy" id="3103142"/>
    <lineage>
        <taxon>Bacteria</taxon>
        <taxon>Pseudomonadati</taxon>
        <taxon>Pseudomonadota</taxon>
        <taxon>Alphaproteobacteria</taxon>
        <taxon>Sphingomonadales</taxon>
        <taxon>Sphingomonadaceae</taxon>
        <taxon>Sphingomonas</taxon>
    </lineage>
</organism>
<dbReference type="InterPro" id="IPR050983">
    <property type="entry name" value="GST_Omega/HSP26"/>
</dbReference>
<dbReference type="Gene3D" id="1.20.1050.10">
    <property type="match status" value="1"/>
</dbReference>
<dbReference type="Pfam" id="PF13410">
    <property type="entry name" value="GST_C_2"/>
    <property type="match status" value="1"/>
</dbReference>
<dbReference type="Gene3D" id="3.40.30.10">
    <property type="entry name" value="Glutaredoxin"/>
    <property type="match status" value="1"/>
</dbReference>
<dbReference type="InterPro" id="IPR036282">
    <property type="entry name" value="Glutathione-S-Trfase_C_sf"/>
</dbReference>
<feature type="domain" description="GST N-terminal" evidence="1">
    <location>
        <begin position="3"/>
        <end position="82"/>
    </location>
</feature>
<evidence type="ECO:0000313" key="2">
    <source>
        <dbReference type="EMBL" id="MEN3745780.1"/>
    </source>
</evidence>
<evidence type="ECO:0000259" key="1">
    <source>
        <dbReference type="PROSITE" id="PS50404"/>
    </source>
</evidence>
<reference evidence="2 3" key="1">
    <citation type="submission" date="2024-05" db="EMBL/GenBank/DDBJ databases">
        <title>Sphingomonas sp. HF-S3 16S ribosomal RNA gene Genome sequencing and assembly.</title>
        <authorList>
            <person name="Lee H."/>
        </authorList>
    </citation>
    <scope>NUCLEOTIDE SEQUENCE [LARGE SCALE GENOMIC DNA]</scope>
    <source>
        <strain evidence="2 3">HF-S3</strain>
    </source>
</reference>
<dbReference type="CDD" id="cd03196">
    <property type="entry name" value="GST_C_5"/>
    <property type="match status" value="1"/>
</dbReference>
<evidence type="ECO:0000313" key="3">
    <source>
        <dbReference type="Proteomes" id="UP001427805"/>
    </source>
</evidence>
<keyword evidence="3" id="KW-1185">Reference proteome</keyword>
<dbReference type="PANTHER" id="PTHR43968">
    <property type="match status" value="1"/>
</dbReference>
<proteinExistence type="predicted"/>
<protein>
    <submittedName>
        <fullName evidence="2">Glutathione S-transferase</fullName>
    </submittedName>
</protein>
<dbReference type="SUPFAM" id="SSF47616">
    <property type="entry name" value="GST C-terminal domain-like"/>
    <property type="match status" value="1"/>
</dbReference>
<dbReference type="RefSeq" id="WP_346244785.1">
    <property type="nucleotide sequence ID" value="NZ_JBDIZK010000001.1"/>
</dbReference>
<sequence>MPGLPILYSFRRCPYAIRARLALLASGTVCTIREVKLSAKPAEMLAASPKATVPVLVLPDGAVIDQSLDIMRWALARHDPCNWLGPDGDALIEANDGPFKHHLDRAKYPDRHDGDPAPHRAACLALLRPLERRLTAAPWLCGPTMSLADAAILPFVRQFAAIDRPWFDAQPLPRTREWLDGLTGSRLFEEAMVRLTPWRAGDAEVRFPTD</sequence>
<dbReference type="PROSITE" id="PS50404">
    <property type="entry name" value="GST_NTER"/>
    <property type="match status" value="1"/>
</dbReference>
<dbReference type="PANTHER" id="PTHR43968:SF6">
    <property type="entry name" value="GLUTATHIONE S-TRANSFERASE OMEGA"/>
    <property type="match status" value="1"/>
</dbReference>
<dbReference type="Proteomes" id="UP001427805">
    <property type="component" value="Unassembled WGS sequence"/>
</dbReference>
<dbReference type="EMBL" id="JBDIZK010000001">
    <property type="protein sequence ID" value="MEN3745780.1"/>
    <property type="molecule type" value="Genomic_DNA"/>
</dbReference>
<accession>A0ABV0B6S8</accession>
<dbReference type="InterPro" id="IPR036249">
    <property type="entry name" value="Thioredoxin-like_sf"/>
</dbReference>
<dbReference type="SUPFAM" id="SSF52833">
    <property type="entry name" value="Thioredoxin-like"/>
    <property type="match status" value="1"/>
</dbReference>
<comment type="caution">
    <text evidence="2">The sequence shown here is derived from an EMBL/GenBank/DDBJ whole genome shotgun (WGS) entry which is preliminary data.</text>
</comment>
<dbReference type="InterPro" id="IPR004045">
    <property type="entry name" value="Glutathione_S-Trfase_N"/>
</dbReference>
<gene>
    <name evidence="2" type="ORF">TPR58_01275</name>
</gene>
<dbReference type="Pfam" id="PF13417">
    <property type="entry name" value="GST_N_3"/>
    <property type="match status" value="1"/>
</dbReference>